<gene>
    <name evidence="5" type="primary">LOC100825486</name>
    <name evidence="4" type="ORF">BRADI_1g20210v3</name>
</gene>
<dbReference type="InterPro" id="IPR007592">
    <property type="entry name" value="GEBP"/>
</dbReference>
<dbReference type="GeneID" id="100825486"/>
<dbReference type="EnsemblPlants" id="KQK15030">
    <property type="protein sequence ID" value="KQK15030"/>
    <property type="gene ID" value="BRADI_1g20210v3"/>
</dbReference>
<feature type="compositionally biased region" description="Low complexity" evidence="2">
    <location>
        <begin position="234"/>
        <end position="247"/>
    </location>
</feature>
<dbReference type="GO" id="GO:0005634">
    <property type="term" value="C:nucleus"/>
    <property type="evidence" value="ECO:0000318"/>
    <property type="project" value="GO_Central"/>
</dbReference>
<evidence type="ECO:0000256" key="1">
    <source>
        <dbReference type="ARBA" id="ARBA00010820"/>
    </source>
</evidence>
<evidence type="ECO:0000313" key="5">
    <source>
        <dbReference type="EnsemblPlants" id="KQK15030"/>
    </source>
</evidence>
<feature type="compositionally biased region" description="Gly residues" evidence="2">
    <location>
        <begin position="90"/>
        <end position="106"/>
    </location>
</feature>
<dbReference type="PANTHER" id="PTHR31662">
    <property type="entry name" value="BNAANNG10740D PROTEIN-RELATED"/>
    <property type="match status" value="1"/>
</dbReference>
<dbReference type="Pfam" id="PF04504">
    <property type="entry name" value="GeBP-like_DBD"/>
    <property type="match status" value="1"/>
</dbReference>
<evidence type="ECO:0000256" key="2">
    <source>
        <dbReference type="SAM" id="MobiDB-lite"/>
    </source>
</evidence>
<reference evidence="5" key="3">
    <citation type="submission" date="2018-08" db="UniProtKB">
        <authorList>
            <consortium name="EnsemblPlants"/>
        </authorList>
    </citation>
    <scope>IDENTIFICATION</scope>
    <source>
        <strain evidence="5">cv. Bd21</strain>
    </source>
</reference>
<dbReference type="OrthoDB" id="669440at2759"/>
<dbReference type="GO" id="GO:0006355">
    <property type="term" value="P:regulation of DNA-templated transcription"/>
    <property type="evidence" value="ECO:0007669"/>
    <property type="project" value="InterPro"/>
</dbReference>
<reference evidence="4" key="2">
    <citation type="submission" date="2017-06" db="EMBL/GenBank/DDBJ databases">
        <title>WGS assembly of Brachypodium distachyon.</title>
        <authorList>
            <consortium name="The International Brachypodium Initiative"/>
            <person name="Lucas S."/>
            <person name="Harmon-Smith M."/>
            <person name="Lail K."/>
            <person name="Tice H."/>
            <person name="Grimwood J."/>
            <person name="Bruce D."/>
            <person name="Barry K."/>
            <person name="Shu S."/>
            <person name="Lindquist E."/>
            <person name="Wang M."/>
            <person name="Pitluck S."/>
            <person name="Vogel J.P."/>
            <person name="Garvin D.F."/>
            <person name="Mockler T.C."/>
            <person name="Schmutz J."/>
            <person name="Rokhsar D."/>
            <person name="Bevan M.W."/>
        </authorList>
    </citation>
    <scope>NUCLEOTIDE SEQUENCE</scope>
    <source>
        <strain evidence="4">Bd21</strain>
    </source>
</reference>
<proteinExistence type="inferred from homology"/>
<evidence type="ECO:0000313" key="6">
    <source>
        <dbReference type="Proteomes" id="UP000008810"/>
    </source>
</evidence>
<feature type="region of interest" description="Disordered" evidence="2">
    <location>
        <begin position="234"/>
        <end position="282"/>
    </location>
</feature>
<accession>A0A0Q3ND73</accession>
<dbReference type="InterPro" id="IPR053932">
    <property type="entry name" value="GeBP-like_DBD"/>
</dbReference>
<dbReference type="Gramene" id="KQK15030">
    <property type="protein sequence ID" value="KQK15030"/>
    <property type="gene ID" value="BRADI_1g20210v3"/>
</dbReference>
<dbReference type="PANTHER" id="PTHR31662:SF101">
    <property type="entry name" value="OS07G0636100 PROTEIN"/>
    <property type="match status" value="1"/>
</dbReference>
<evidence type="ECO:0000259" key="3">
    <source>
        <dbReference type="Pfam" id="PF04504"/>
    </source>
</evidence>
<dbReference type="STRING" id="15368.A0A0Q3ND73"/>
<feature type="compositionally biased region" description="Acidic residues" evidence="2">
    <location>
        <begin position="49"/>
        <end position="60"/>
    </location>
</feature>
<dbReference type="EMBL" id="CM000880">
    <property type="protein sequence ID" value="KQK15030.1"/>
    <property type="molecule type" value="Genomic_DNA"/>
</dbReference>
<reference evidence="4 5" key="1">
    <citation type="journal article" date="2010" name="Nature">
        <title>Genome sequencing and analysis of the model grass Brachypodium distachyon.</title>
        <authorList>
            <consortium name="International Brachypodium Initiative"/>
        </authorList>
    </citation>
    <scope>NUCLEOTIDE SEQUENCE [LARGE SCALE GENOMIC DNA]</scope>
    <source>
        <strain evidence="4">Bd21</strain>
        <strain evidence="5">cv. Bd21</strain>
    </source>
</reference>
<dbReference type="Proteomes" id="UP000008810">
    <property type="component" value="Chromosome 1"/>
</dbReference>
<evidence type="ECO:0000313" key="4">
    <source>
        <dbReference type="EMBL" id="KQK15030.1"/>
    </source>
</evidence>
<dbReference type="RefSeq" id="XP_014755634.1">
    <property type="nucleotide sequence ID" value="XM_014900148.2"/>
</dbReference>
<dbReference type="AlphaFoldDB" id="A0A0Q3ND73"/>
<keyword evidence="6" id="KW-1185">Reference proteome</keyword>
<dbReference type="KEGG" id="bdi:100825486"/>
<dbReference type="ExpressionAtlas" id="A0A0Q3ND73">
    <property type="expression patterns" value="baseline"/>
</dbReference>
<feature type="compositionally biased region" description="Low complexity" evidence="2">
    <location>
        <begin position="76"/>
        <end position="89"/>
    </location>
</feature>
<name>A0A0Q3ND73_BRADI</name>
<sequence>MQIQAPSIPIPRIPASRNPNPSQIPSPAPMLPAGDGPSAAVAAISFPDADGDGYSEDGDFTDAQFLEPPDPGLLDPTSSSATALLPAAGSAGGSGGGGGGLASSGGGERRPLFQRLWTEEDEIVILRGFAEFTAARGTAFASHQYDTDPFYEDMRRRLQLDFSKSQLVEKLRRLKRKYRNCVSRLRSGGTFSFRSPHEQAIFEIARTIWHHTTNKHGRDPSADSDDEEAAVAAAAAVAATAAPANNTSPNGEVKSPSGRQRRRRRSSEYATPTTPAATILVQPPQPVQVPVSVPVKMDGSLPALQQTPMPVTVTMEGSEPHRFPVTSPQSGVFDAEKNCLMPLFKEMIHAVINIGSNPFGAKLPEPPLRLPMEGERWRNQRILELEVYLKRIELLQEQVKATLEELKSSAPGT</sequence>
<comment type="similarity">
    <text evidence="1">Belongs to the GeBP family.</text>
</comment>
<protein>
    <recommendedName>
        <fullName evidence="3">Glabrous enhancer-binding protein-like DBD domain-containing protein</fullName>
    </recommendedName>
</protein>
<feature type="domain" description="Glabrous enhancer-binding protein-like DBD" evidence="3">
    <location>
        <begin position="113"/>
        <end position="210"/>
    </location>
</feature>
<feature type="region of interest" description="Disordered" evidence="2">
    <location>
        <begin position="1"/>
        <end position="108"/>
    </location>
</feature>
<organism evidence="4">
    <name type="scientific">Brachypodium distachyon</name>
    <name type="common">Purple false brome</name>
    <name type="synonym">Trachynia distachya</name>
    <dbReference type="NCBI Taxonomy" id="15368"/>
    <lineage>
        <taxon>Eukaryota</taxon>
        <taxon>Viridiplantae</taxon>
        <taxon>Streptophyta</taxon>
        <taxon>Embryophyta</taxon>
        <taxon>Tracheophyta</taxon>
        <taxon>Spermatophyta</taxon>
        <taxon>Magnoliopsida</taxon>
        <taxon>Liliopsida</taxon>
        <taxon>Poales</taxon>
        <taxon>Poaceae</taxon>
        <taxon>BOP clade</taxon>
        <taxon>Pooideae</taxon>
        <taxon>Stipodae</taxon>
        <taxon>Brachypodieae</taxon>
        <taxon>Brachypodium</taxon>
    </lineage>
</organism>